<dbReference type="AlphaFoldDB" id="A0A8S2PZU3"/>
<dbReference type="EMBL" id="CAJNOK010017614">
    <property type="protein sequence ID" value="CAF1267391.1"/>
    <property type="molecule type" value="Genomic_DNA"/>
</dbReference>
<dbReference type="Gene3D" id="1.25.40.10">
    <property type="entry name" value="Tetratricopeptide repeat domain"/>
    <property type="match status" value="1"/>
</dbReference>
<dbReference type="EMBL" id="CAJOBA010039173">
    <property type="protein sequence ID" value="CAF4073305.1"/>
    <property type="molecule type" value="Genomic_DNA"/>
</dbReference>
<reference evidence="3" key="1">
    <citation type="submission" date="2021-02" db="EMBL/GenBank/DDBJ databases">
        <authorList>
            <person name="Nowell W R."/>
        </authorList>
    </citation>
    <scope>NUCLEOTIDE SEQUENCE</scope>
</reference>
<name>A0A8S2PZU3_9BILA</name>
<dbReference type="SUPFAM" id="SSF48452">
    <property type="entry name" value="TPR-like"/>
    <property type="match status" value="1"/>
</dbReference>
<evidence type="ECO:0000313" key="3">
    <source>
        <dbReference type="EMBL" id="CAF4073305.1"/>
    </source>
</evidence>
<evidence type="ECO:0000313" key="4">
    <source>
        <dbReference type="Proteomes" id="UP000682733"/>
    </source>
</evidence>
<dbReference type="PROSITE" id="PS50005">
    <property type="entry name" value="TPR"/>
    <property type="match status" value="1"/>
</dbReference>
<evidence type="ECO:0000256" key="1">
    <source>
        <dbReference type="PROSITE-ProRule" id="PRU00339"/>
    </source>
</evidence>
<dbReference type="InterPro" id="IPR011990">
    <property type="entry name" value="TPR-like_helical_dom_sf"/>
</dbReference>
<proteinExistence type="predicted"/>
<keyword evidence="1" id="KW-0802">TPR repeat</keyword>
<protein>
    <recommendedName>
        <fullName evidence="5">Tetratricopeptide repeat protein</fullName>
    </recommendedName>
</protein>
<accession>A0A8S2PZU3</accession>
<comment type="caution">
    <text evidence="3">The sequence shown here is derived from an EMBL/GenBank/DDBJ whole genome shotgun (WGS) entry which is preliminary data.</text>
</comment>
<sequence>MRDTVLNDMKLKVKNSSQSSLSILLIKYLIELGEHQNDPSLASAYNCLGLIYSKQGIHGSALEHYKKALNSQARLEYSNNNALAEIYDNIGYTYIVGLVIPDVAIQNLNKAERIQLREPDLMQEHLASIYCNIG</sequence>
<dbReference type="InterPro" id="IPR019734">
    <property type="entry name" value="TPR_rpt"/>
</dbReference>
<dbReference type="Proteomes" id="UP000677228">
    <property type="component" value="Unassembled WGS sequence"/>
</dbReference>
<feature type="repeat" description="TPR" evidence="1">
    <location>
        <begin position="42"/>
        <end position="75"/>
    </location>
</feature>
<evidence type="ECO:0008006" key="5">
    <source>
        <dbReference type="Google" id="ProtNLM"/>
    </source>
</evidence>
<gene>
    <name evidence="2" type="ORF">OVA965_LOCUS27020</name>
    <name evidence="3" type="ORF">TMI583_LOCUS27763</name>
</gene>
<dbReference type="Proteomes" id="UP000682733">
    <property type="component" value="Unassembled WGS sequence"/>
</dbReference>
<dbReference type="SMART" id="SM00028">
    <property type="entry name" value="TPR"/>
    <property type="match status" value="1"/>
</dbReference>
<evidence type="ECO:0000313" key="2">
    <source>
        <dbReference type="EMBL" id="CAF1267391.1"/>
    </source>
</evidence>
<organism evidence="3 4">
    <name type="scientific">Didymodactylos carnosus</name>
    <dbReference type="NCBI Taxonomy" id="1234261"/>
    <lineage>
        <taxon>Eukaryota</taxon>
        <taxon>Metazoa</taxon>
        <taxon>Spiralia</taxon>
        <taxon>Gnathifera</taxon>
        <taxon>Rotifera</taxon>
        <taxon>Eurotatoria</taxon>
        <taxon>Bdelloidea</taxon>
        <taxon>Philodinida</taxon>
        <taxon>Philodinidae</taxon>
        <taxon>Didymodactylos</taxon>
    </lineage>
</organism>